<evidence type="ECO:0000313" key="3">
    <source>
        <dbReference type="Proteomes" id="UP000187323"/>
    </source>
</evidence>
<dbReference type="RefSeq" id="WP_076137800.1">
    <property type="nucleotide sequence ID" value="NZ_MPTO01000027.1"/>
</dbReference>
<dbReference type="NCBIfam" id="TIGR04370">
    <property type="entry name" value="glyco_rpt_poly"/>
    <property type="match status" value="1"/>
</dbReference>
<feature type="transmembrane region" description="Helical" evidence="1">
    <location>
        <begin position="195"/>
        <end position="211"/>
    </location>
</feature>
<evidence type="ECO:0000313" key="2">
    <source>
        <dbReference type="EMBL" id="OME13838.1"/>
    </source>
</evidence>
<feature type="transmembrane region" description="Helical" evidence="1">
    <location>
        <begin position="102"/>
        <end position="124"/>
    </location>
</feature>
<feature type="transmembrane region" description="Helical" evidence="1">
    <location>
        <begin position="247"/>
        <end position="266"/>
    </location>
</feature>
<feature type="transmembrane region" description="Helical" evidence="1">
    <location>
        <begin position="388"/>
        <end position="408"/>
    </location>
</feature>
<sequence>MIFILISFLLLMFFLSYFITKRDLMSPWVISCCMFILSCLFIVPNVGNWNVDLSLKTLMTIGLGLLSFGLGEMTVRRLYKTKLSYHYEISKKNNENMLREPINIHTVIIVLSIIFMSVVTFFYYKQVLNIAYSAGYSSSSNLPMLKFARIATTSLDELNTNKILGQFVIISYSYTYLILFVLLYNLIFTKFRKKYFLYIFPILIYVIQIILTGGRTQFIYLVSSAFLISVILYNIKNGWKNDKNLKYLRIGLFTFISMLLIFYLLGSYTGKTAKLNLVDTLSIYTGSSVVALDHFLQNPGSSSEFFGGSTLFGIYDILRIFDGHFPKLLKQAEFVGIGNYETNVYTSYMRYIKDFSFFGFVLIEIFLGIFYSALYLNLRIVNKPGVNLIIYAILFQTIIECSIEERFFMNVLSLGYLIRIFYLILLYNWLVKPKIRRSWVRGHL</sequence>
<evidence type="ECO:0008006" key="4">
    <source>
        <dbReference type="Google" id="ProtNLM"/>
    </source>
</evidence>
<feature type="transmembrane region" description="Helical" evidence="1">
    <location>
        <begin position="414"/>
        <end position="431"/>
    </location>
</feature>
<name>A0AB36J6A4_9BACL</name>
<proteinExistence type="predicted"/>
<gene>
    <name evidence="2" type="ORF">BSK47_24615</name>
</gene>
<reference evidence="2 3" key="1">
    <citation type="submission" date="2016-10" db="EMBL/GenBank/DDBJ databases">
        <title>Paenibacillus species isolates.</title>
        <authorList>
            <person name="Beno S.M."/>
        </authorList>
    </citation>
    <scope>NUCLEOTIDE SEQUENCE [LARGE SCALE GENOMIC DNA]</scope>
    <source>
        <strain evidence="2 3">FSL H7-0918</strain>
    </source>
</reference>
<protein>
    <recommendedName>
        <fullName evidence="4">Oligosaccharide repeat unit polymerase</fullName>
    </recommendedName>
</protein>
<feature type="transmembrane region" description="Helical" evidence="1">
    <location>
        <begin position="355"/>
        <end position="376"/>
    </location>
</feature>
<feature type="transmembrane region" description="Helical" evidence="1">
    <location>
        <begin position="28"/>
        <end position="47"/>
    </location>
</feature>
<evidence type="ECO:0000256" key="1">
    <source>
        <dbReference type="SAM" id="Phobius"/>
    </source>
</evidence>
<dbReference type="EMBL" id="MPTO01000027">
    <property type="protein sequence ID" value="OME13838.1"/>
    <property type="molecule type" value="Genomic_DNA"/>
</dbReference>
<organism evidence="2 3">
    <name type="scientific">Paenibacillus odorifer</name>
    <dbReference type="NCBI Taxonomy" id="189426"/>
    <lineage>
        <taxon>Bacteria</taxon>
        <taxon>Bacillati</taxon>
        <taxon>Bacillota</taxon>
        <taxon>Bacilli</taxon>
        <taxon>Bacillales</taxon>
        <taxon>Paenibacillaceae</taxon>
        <taxon>Paenibacillus</taxon>
    </lineage>
</organism>
<feature type="transmembrane region" description="Helical" evidence="1">
    <location>
        <begin position="217"/>
        <end position="235"/>
    </location>
</feature>
<keyword evidence="1" id="KW-0472">Membrane</keyword>
<dbReference type="Proteomes" id="UP000187323">
    <property type="component" value="Unassembled WGS sequence"/>
</dbReference>
<feature type="transmembrane region" description="Helical" evidence="1">
    <location>
        <begin position="163"/>
        <end position="188"/>
    </location>
</feature>
<accession>A0AB36J6A4</accession>
<dbReference type="AlphaFoldDB" id="A0AB36J6A4"/>
<comment type="caution">
    <text evidence="2">The sequence shown here is derived from an EMBL/GenBank/DDBJ whole genome shotgun (WGS) entry which is preliminary data.</text>
</comment>
<keyword evidence="1" id="KW-0812">Transmembrane</keyword>
<keyword evidence="1" id="KW-1133">Transmembrane helix</keyword>